<gene>
    <name evidence="1" type="ORF">Prudu_013113</name>
</gene>
<dbReference type="EMBL" id="AP019300">
    <property type="protein sequence ID" value="BBH02519.1"/>
    <property type="molecule type" value="Genomic_DNA"/>
</dbReference>
<evidence type="ECO:0000313" key="1">
    <source>
        <dbReference type="EMBL" id="BBH02519.1"/>
    </source>
</evidence>
<reference evidence="1" key="1">
    <citation type="journal article" date="2019" name="Science">
        <title>Mutation of a bHLH transcription factor allowed almond domestication.</title>
        <authorList>
            <person name="Sanchez-Perez R."/>
            <person name="Pavan S."/>
            <person name="Mazzeo R."/>
            <person name="Moldovan C."/>
            <person name="Aiese Cigliano R."/>
            <person name="Del Cueto J."/>
            <person name="Ricciardi F."/>
            <person name="Lotti C."/>
            <person name="Ricciardi L."/>
            <person name="Dicenta F."/>
            <person name="Lopez-Marques R.L."/>
            <person name="Lindberg Moller B."/>
        </authorList>
    </citation>
    <scope>NUCLEOTIDE SEQUENCE</scope>
</reference>
<organism evidence="1">
    <name type="scientific">Prunus dulcis</name>
    <name type="common">Almond</name>
    <name type="synonym">Amygdalus dulcis</name>
    <dbReference type="NCBI Taxonomy" id="3755"/>
    <lineage>
        <taxon>Eukaryota</taxon>
        <taxon>Viridiplantae</taxon>
        <taxon>Streptophyta</taxon>
        <taxon>Embryophyta</taxon>
        <taxon>Tracheophyta</taxon>
        <taxon>Spermatophyta</taxon>
        <taxon>Magnoliopsida</taxon>
        <taxon>eudicotyledons</taxon>
        <taxon>Gunneridae</taxon>
        <taxon>Pentapetalae</taxon>
        <taxon>rosids</taxon>
        <taxon>fabids</taxon>
        <taxon>Rosales</taxon>
        <taxon>Rosaceae</taxon>
        <taxon>Amygdaloideae</taxon>
        <taxon>Amygdaleae</taxon>
        <taxon>Prunus</taxon>
    </lineage>
</organism>
<dbReference type="AlphaFoldDB" id="A0A4Y1RE47"/>
<protein>
    <submittedName>
        <fullName evidence="1">Uncharacterized protein</fullName>
    </submittedName>
</protein>
<proteinExistence type="predicted"/>
<sequence length="77" mass="8440">MARYGADPEPKVSNGRFGKTRVCCLGLSGDNYLSWVLDAKIHLRANGFGQTIIDENDASPEENANAMIFFAATSMKR</sequence>
<accession>A0A4Y1RE47</accession>
<name>A0A4Y1RE47_PRUDU</name>